<reference evidence="2" key="1">
    <citation type="submission" date="2022-05" db="EMBL/GenBank/DDBJ databases">
        <authorList>
            <person name="Pankratov T."/>
        </authorList>
    </citation>
    <scope>NUCLEOTIDE SEQUENCE</scope>
    <source>
        <strain evidence="2">BP6-180914</strain>
    </source>
</reference>
<evidence type="ECO:0000313" key="3">
    <source>
        <dbReference type="Proteomes" id="UP001165667"/>
    </source>
</evidence>
<feature type="compositionally biased region" description="Low complexity" evidence="1">
    <location>
        <begin position="463"/>
        <end position="474"/>
    </location>
</feature>
<name>A0AA41YZF8_9HYPH</name>
<sequence>MAADPWAAFQDVAVVDNPPRGAAPDAGGGRPLTVRGGTPAPVTASPGADPWAGFQDVQVAPEKGDAAPQSRGWRDTAGDMATSTAAGIERSAIGAVGLPADAAHYAGKGMSWVMNKARGAAGLDPIPFDENDPTDPSHYIGAGAITKRLEDAAGPIYQPQTRAGRYAESVGEFLPGAMQGGIRSLLKYGVAPGVASEAAGEATQGTAVEPYARMGAAIATGGGAALASRPGTAAGILSEAAGGLDGPTLARAQDLMDAATRQGSPITLAEAVQQVTNSGTRLGAVQRVVEQSRGGADTMAKFYANRPDQVQQAGTAAIDQIGTVPAVPLDGSIGPVYPNTAAIGPGVQRAAQGALDASPQGQASAQALADAGPRVTPEQAGQVIQPALRQTYDERLAARSAQARQDYAAAGPDTVDPSQVQGIIDDLNRQIAADKTGLLAGPLGDLRNRISMQAKPQRPQWEADPAAGGDVGPAPDMPSPPPEAYMDAQTLAPKPDQPRPQSLHQFVRAAGGVRDPGGDLAAMGLDQVPGIVAKPGQGLSPDYMRQAAAQAGYLGPNIDDAMASTTIGDLHDALASERPVHSVHDSAAVDAWNAYDLSRADADQLGRPTGRSAVPLRTPLSAYGDELGAATPGQPSRVPITNVANLNRSRKYFRDRIDLPQIAPRSIDKETAARLGPALGDLDAAMTAGSPAYARANANFAKNSVPLQPFENTPGIARAIEQDPYGSRFLSPADRVPGMIVQGGPEAARAFNSVATSPARKALEDQFTTQILDQATGPSGAVDADRLARTVRDHGDTLRQFPAVQARVQRVIDTQRATEPPRDSQVGRLAATRDFREQAAILLSPNPVPGSARDVGDAVRQVAAQSPDAARALVSQHIRQVFSEATESNMGGPNQWGGAKFNAVIRGNDE</sequence>
<gene>
    <name evidence="2" type="ORF">M8523_23420</name>
</gene>
<proteinExistence type="predicted"/>
<protein>
    <submittedName>
        <fullName evidence="2">Uncharacterized protein</fullName>
    </submittedName>
</protein>
<dbReference type="Proteomes" id="UP001165667">
    <property type="component" value="Unassembled WGS sequence"/>
</dbReference>
<dbReference type="AlphaFoldDB" id="A0AA41YZF8"/>
<comment type="caution">
    <text evidence="2">The sequence shown here is derived from an EMBL/GenBank/DDBJ whole genome shotgun (WGS) entry which is preliminary data.</text>
</comment>
<feature type="region of interest" description="Disordered" evidence="1">
    <location>
        <begin position="453"/>
        <end position="501"/>
    </location>
</feature>
<evidence type="ECO:0000313" key="2">
    <source>
        <dbReference type="EMBL" id="MCW6510959.1"/>
    </source>
</evidence>
<dbReference type="EMBL" id="JAMOIM010000019">
    <property type="protein sequence ID" value="MCW6510959.1"/>
    <property type="molecule type" value="Genomic_DNA"/>
</dbReference>
<dbReference type="RefSeq" id="WP_282587327.1">
    <property type="nucleotide sequence ID" value="NZ_JAMOIM010000019.1"/>
</dbReference>
<organism evidence="2 3">
    <name type="scientific">Lichenifustis flavocetrariae</name>
    <dbReference type="NCBI Taxonomy" id="2949735"/>
    <lineage>
        <taxon>Bacteria</taxon>
        <taxon>Pseudomonadati</taxon>
        <taxon>Pseudomonadota</taxon>
        <taxon>Alphaproteobacteria</taxon>
        <taxon>Hyphomicrobiales</taxon>
        <taxon>Lichenihabitantaceae</taxon>
        <taxon>Lichenifustis</taxon>
    </lineage>
</organism>
<keyword evidence="3" id="KW-1185">Reference proteome</keyword>
<accession>A0AA41YZF8</accession>
<evidence type="ECO:0000256" key="1">
    <source>
        <dbReference type="SAM" id="MobiDB-lite"/>
    </source>
</evidence>
<feature type="region of interest" description="Disordered" evidence="1">
    <location>
        <begin position="887"/>
        <end position="910"/>
    </location>
</feature>
<feature type="region of interest" description="Disordered" evidence="1">
    <location>
        <begin position="16"/>
        <end position="51"/>
    </location>
</feature>